<sequence length="43" mass="4667">MSCRLSAARSAETISGSSSTSRIRIEDLLQSYLSMAGYRVKIA</sequence>
<dbReference type="EMBL" id="CCMZ01000015">
    <property type="protein sequence ID" value="CDX16644.1"/>
    <property type="molecule type" value="Genomic_DNA"/>
</dbReference>
<proteinExistence type="predicted"/>
<gene>
    <name evidence="2" type="ORF">MPL3356_220154</name>
</gene>
<name>A0A090DQG8_MESPL</name>
<accession>A0A090DQG8</accession>
<evidence type="ECO:0000313" key="3">
    <source>
        <dbReference type="Proteomes" id="UP000045285"/>
    </source>
</evidence>
<dbReference type="Proteomes" id="UP000045285">
    <property type="component" value="Unassembled WGS sequence"/>
</dbReference>
<dbReference type="AlphaFoldDB" id="A0A090DQG8"/>
<feature type="compositionally biased region" description="Low complexity" evidence="1">
    <location>
        <begin position="8"/>
        <end position="20"/>
    </location>
</feature>
<feature type="region of interest" description="Disordered" evidence="1">
    <location>
        <begin position="1"/>
        <end position="20"/>
    </location>
</feature>
<evidence type="ECO:0000256" key="1">
    <source>
        <dbReference type="SAM" id="MobiDB-lite"/>
    </source>
</evidence>
<evidence type="ECO:0000313" key="2">
    <source>
        <dbReference type="EMBL" id="CDX16644.1"/>
    </source>
</evidence>
<keyword evidence="3" id="KW-1185">Reference proteome</keyword>
<reference evidence="3" key="1">
    <citation type="submission" date="2014-08" db="EMBL/GenBank/DDBJ databases">
        <authorList>
            <person name="Moulin L."/>
        </authorList>
    </citation>
    <scope>NUCLEOTIDE SEQUENCE [LARGE SCALE GENOMIC DNA]</scope>
</reference>
<protein>
    <submittedName>
        <fullName evidence="2">Uncharacterized protein</fullName>
    </submittedName>
</protein>
<organism evidence="2 3">
    <name type="scientific">Mesorhizobium plurifarium</name>
    <dbReference type="NCBI Taxonomy" id="69974"/>
    <lineage>
        <taxon>Bacteria</taxon>
        <taxon>Pseudomonadati</taxon>
        <taxon>Pseudomonadota</taxon>
        <taxon>Alphaproteobacteria</taxon>
        <taxon>Hyphomicrobiales</taxon>
        <taxon>Phyllobacteriaceae</taxon>
        <taxon>Mesorhizobium</taxon>
    </lineage>
</organism>